<evidence type="ECO:0000313" key="2">
    <source>
        <dbReference type="EMBL" id="URL58134.1"/>
    </source>
</evidence>
<keyword evidence="3" id="KW-1185">Reference proteome</keyword>
<evidence type="ECO:0000313" key="3">
    <source>
        <dbReference type="Proteomes" id="UP001056681"/>
    </source>
</evidence>
<protein>
    <submittedName>
        <fullName evidence="2">J domain-containing protein</fullName>
    </submittedName>
</protein>
<feature type="region of interest" description="Disordered" evidence="1">
    <location>
        <begin position="52"/>
        <end position="99"/>
    </location>
</feature>
<evidence type="ECO:0000256" key="1">
    <source>
        <dbReference type="SAM" id="MobiDB-lite"/>
    </source>
</evidence>
<name>A0ABY4T5H2_9GAMM</name>
<dbReference type="Proteomes" id="UP001056681">
    <property type="component" value="Chromosome"/>
</dbReference>
<accession>A0ABY4T5H2</accession>
<proteinExistence type="predicted"/>
<organism evidence="2 3">
    <name type="scientific">Luteibacter flocculans</name>
    <dbReference type="NCBI Taxonomy" id="2780091"/>
    <lineage>
        <taxon>Bacteria</taxon>
        <taxon>Pseudomonadati</taxon>
        <taxon>Pseudomonadota</taxon>
        <taxon>Gammaproteobacteria</taxon>
        <taxon>Lysobacterales</taxon>
        <taxon>Rhodanobacteraceae</taxon>
        <taxon>Luteibacter</taxon>
    </lineage>
</organism>
<reference evidence="2" key="1">
    <citation type="submission" date="2020-10" db="EMBL/GenBank/DDBJ databases">
        <title>Whole-genome sequence of Luteibacter sp. EIF3.</title>
        <authorList>
            <person name="Friedrich I."/>
            <person name="Hertel R."/>
            <person name="Daniel R."/>
        </authorList>
    </citation>
    <scope>NUCLEOTIDE SEQUENCE</scope>
    <source>
        <strain evidence="2">EIF3</strain>
    </source>
</reference>
<dbReference type="EMBL" id="CP063231">
    <property type="protein sequence ID" value="URL58134.1"/>
    <property type="molecule type" value="Genomic_DNA"/>
</dbReference>
<gene>
    <name evidence="2" type="ORF">IM816_16270</name>
</gene>
<sequence>MTSPFEALGLPEHADLVAVRRAYATALRRIDPAVDPEAFAQLRDAYETARRACESEQVPETAAEMDTPAPPNEAVEEKAAEADVETAASTSEEAPPPRVDPTVTLAWRFAADVGARRPEAIPHLLGEVLAELRTQYIDAPGVFEEYLIDLIGLQRIGHRAAVFAAAEQQFHWHEVGRLASLGQRGQWIEVVMAQREAWSSLAEDRRREWLALFERAEAHMDTSLVRHWPEIRKLNERFPGWLSLHVSGETLQAWRTAYEAQPTATRDMYEKLAPTEQAYLPAHLAAAREKANSRRSSRAVAFFLLAIFVGIVHLIGNLHSSGYSLALPTSPPLPDTPRQCAELYAALDRPDAFAAKSDEEVGLLKSRADACARRGHWHAPTAAGTP</sequence>
<dbReference type="RefSeq" id="WP_250338885.1">
    <property type="nucleotide sequence ID" value="NZ_CP063231.1"/>
</dbReference>